<comment type="caution">
    <text evidence="3">The sequence shown here is derived from an EMBL/GenBank/DDBJ whole genome shotgun (WGS) entry which is preliminary data.</text>
</comment>
<keyword evidence="4" id="KW-1185">Reference proteome</keyword>
<dbReference type="EMBL" id="PVTD01000003">
    <property type="protein sequence ID" value="PRY24527.1"/>
    <property type="molecule type" value="Genomic_DNA"/>
</dbReference>
<name>A0A2T0RTR4_9RHOB</name>
<dbReference type="Proteomes" id="UP000239480">
    <property type="component" value="Unassembled WGS sequence"/>
</dbReference>
<dbReference type="CDD" id="cd06661">
    <property type="entry name" value="GGCT_like"/>
    <property type="match status" value="1"/>
</dbReference>
<evidence type="ECO:0000256" key="1">
    <source>
        <dbReference type="ARBA" id="ARBA00012344"/>
    </source>
</evidence>
<dbReference type="AlphaFoldDB" id="A0A2T0RTR4"/>
<gene>
    <name evidence="3" type="ORF">CLV78_103395</name>
</gene>
<dbReference type="RefSeq" id="WP_106204880.1">
    <property type="nucleotide sequence ID" value="NZ_PVTD01000003.1"/>
</dbReference>
<dbReference type="GO" id="GO:0061928">
    <property type="term" value="F:glutathione specific gamma-glutamylcyclotransferase activity"/>
    <property type="evidence" value="ECO:0007669"/>
    <property type="project" value="UniProtKB-EC"/>
</dbReference>
<dbReference type="GO" id="GO:0006751">
    <property type="term" value="P:glutathione catabolic process"/>
    <property type="evidence" value="ECO:0007669"/>
    <property type="project" value="InterPro"/>
</dbReference>
<organism evidence="3 4">
    <name type="scientific">Aliiruegeria haliotis</name>
    <dbReference type="NCBI Taxonomy" id="1280846"/>
    <lineage>
        <taxon>Bacteria</taxon>
        <taxon>Pseudomonadati</taxon>
        <taxon>Pseudomonadota</taxon>
        <taxon>Alphaproteobacteria</taxon>
        <taxon>Rhodobacterales</taxon>
        <taxon>Roseobacteraceae</taxon>
        <taxon>Aliiruegeria</taxon>
    </lineage>
</organism>
<evidence type="ECO:0000313" key="3">
    <source>
        <dbReference type="EMBL" id="PRY24527.1"/>
    </source>
</evidence>
<dbReference type="InterPro" id="IPR036568">
    <property type="entry name" value="GGCT-like_sf"/>
</dbReference>
<keyword evidence="2" id="KW-0456">Lyase</keyword>
<accession>A0A2T0RTR4</accession>
<dbReference type="PANTHER" id="PTHR12192:SF2">
    <property type="entry name" value="GLUTATHIONE-SPECIFIC GAMMA-GLUTAMYLCYCLOTRANSFERASE 2"/>
    <property type="match status" value="1"/>
</dbReference>
<protein>
    <recommendedName>
        <fullName evidence="1">glutathione-specific gamma-glutamylcyclotransferase</fullName>
        <ecNumber evidence="1">4.3.2.7</ecNumber>
    </recommendedName>
</protein>
<dbReference type="PANTHER" id="PTHR12192">
    <property type="entry name" value="CATION TRANSPORT PROTEIN CHAC-RELATED"/>
    <property type="match status" value="1"/>
</dbReference>
<proteinExistence type="predicted"/>
<dbReference type="Gene3D" id="3.10.490.10">
    <property type="entry name" value="Gamma-glutamyl cyclotransferase-like"/>
    <property type="match status" value="1"/>
</dbReference>
<reference evidence="3 4" key="1">
    <citation type="submission" date="2018-03" db="EMBL/GenBank/DDBJ databases">
        <title>Genomic Encyclopedia of Archaeal and Bacterial Type Strains, Phase II (KMG-II): from individual species to whole genera.</title>
        <authorList>
            <person name="Goeker M."/>
        </authorList>
    </citation>
    <scope>NUCLEOTIDE SEQUENCE [LARGE SCALE GENOMIC DNA]</scope>
    <source>
        <strain evidence="3 4">DSM 29328</strain>
    </source>
</reference>
<dbReference type="SUPFAM" id="SSF110857">
    <property type="entry name" value="Gamma-glutamyl cyclotransferase-like"/>
    <property type="match status" value="1"/>
</dbReference>
<dbReference type="InterPro" id="IPR013024">
    <property type="entry name" value="GGCT-like"/>
</dbReference>
<dbReference type="GO" id="GO:0005737">
    <property type="term" value="C:cytoplasm"/>
    <property type="evidence" value="ECO:0007669"/>
    <property type="project" value="TreeGrafter"/>
</dbReference>
<dbReference type="OrthoDB" id="9795692at2"/>
<evidence type="ECO:0000313" key="4">
    <source>
        <dbReference type="Proteomes" id="UP000239480"/>
    </source>
</evidence>
<evidence type="ECO:0000256" key="2">
    <source>
        <dbReference type="ARBA" id="ARBA00023239"/>
    </source>
</evidence>
<dbReference type="Pfam" id="PF04752">
    <property type="entry name" value="ChaC"/>
    <property type="match status" value="1"/>
</dbReference>
<dbReference type="EC" id="4.3.2.7" evidence="1"/>
<dbReference type="InterPro" id="IPR006840">
    <property type="entry name" value="ChaC"/>
</dbReference>
<sequence>MTKYKDAFAHHPELRDLVADPESSFFRTFQARRFFEDKPDLRWVLDHLHTDDAREATRRDALAGHDGDLWIFAYGSLMWDPAIHFVEVRRARLTGYARRFILKDIYGARGTRENPGLMAALDRGDTCSGLVFRIAAEAVDHETEILWNREKIGPGYLPTFVTAETDRGPVQALTFVANHDAPAICPELDPAEQVRFIATGSGFMGSSRDYLANIIDHFNALGIQDPDCHALLEAVDTYIATTSDGATP</sequence>